<dbReference type="AlphaFoldDB" id="A0A3M7PG07"/>
<comment type="caution">
    <text evidence="2">The sequence shown here is derived from an EMBL/GenBank/DDBJ whole genome shotgun (WGS) entry which is preliminary data.</text>
</comment>
<organism evidence="2 3">
    <name type="scientific">Brachionus plicatilis</name>
    <name type="common">Marine rotifer</name>
    <name type="synonym">Brachionus muelleri</name>
    <dbReference type="NCBI Taxonomy" id="10195"/>
    <lineage>
        <taxon>Eukaryota</taxon>
        <taxon>Metazoa</taxon>
        <taxon>Spiralia</taxon>
        <taxon>Gnathifera</taxon>
        <taxon>Rotifera</taxon>
        <taxon>Eurotatoria</taxon>
        <taxon>Monogononta</taxon>
        <taxon>Pseudotrocha</taxon>
        <taxon>Ploima</taxon>
        <taxon>Brachionidae</taxon>
        <taxon>Brachionus</taxon>
    </lineage>
</organism>
<evidence type="ECO:0000313" key="3">
    <source>
        <dbReference type="Proteomes" id="UP000276133"/>
    </source>
</evidence>
<keyword evidence="3" id="KW-1185">Reference proteome</keyword>
<keyword evidence="1" id="KW-0472">Membrane</keyword>
<proteinExistence type="predicted"/>
<evidence type="ECO:0000313" key="2">
    <source>
        <dbReference type="EMBL" id="RMZ97968.1"/>
    </source>
</evidence>
<accession>A0A3M7PG07</accession>
<dbReference type="Proteomes" id="UP000276133">
    <property type="component" value="Unassembled WGS sequence"/>
</dbReference>
<feature type="transmembrane region" description="Helical" evidence="1">
    <location>
        <begin position="26"/>
        <end position="47"/>
    </location>
</feature>
<reference evidence="2 3" key="1">
    <citation type="journal article" date="2018" name="Sci. Rep.">
        <title>Genomic signatures of local adaptation to the degree of environmental predictability in rotifers.</title>
        <authorList>
            <person name="Franch-Gras L."/>
            <person name="Hahn C."/>
            <person name="Garcia-Roger E.M."/>
            <person name="Carmona M.J."/>
            <person name="Serra M."/>
            <person name="Gomez A."/>
        </authorList>
    </citation>
    <scope>NUCLEOTIDE SEQUENCE [LARGE SCALE GENOMIC DNA]</scope>
    <source>
        <strain evidence="2">HYR1</strain>
    </source>
</reference>
<dbReference type="EMBL" id="REGN01011056">
    <property type="protein sequence ID" value="RMZ97968.1"/>
    <property type="molecule type" value="Genomic_DNA"/>
</dbReference>
<gene>
    <name evidence="2" type="ORF">BpHYR1_041917</name>
</gene>
<protein>
    <submittedName>
        <fullName evidence="2">Uncharacterized protein</fullName>
    </submittedName>
</protein>
<keyword evidence="1" id="KW-1133">Transmembrane helix</keyword>
<evidence type="ECO:0000256" key="1">
    <source>
        <dbReference type="SAM" id="Phobius"/>
    </source>
</evidence>
<name>A0A3M7PG07_BRAPC</name>
<keyword evidence="1" id="KW-0812">Transmembrane</keyword>
<sequence>MVSHTSLHFYHNYQLFSYNMPYSLKFLFICNIMCSRNVTLTLTIFNFGGRYTSRQNSNFVRPFKIKRLLNGPTTAINRPSIGPINENSWLYLRDQTFVYNLPNEQIHESLT</sequence>